<dbReference type="Gene3D" id="1.10.357.10">
    <property type="entry name" value="Tetracycline Repressor, domain 2"/>
    <property type="match status" value="1"/>
</dbReference>
<dbReference type="InterPro" id="IPR036271">
    <property type="entry name" value="Tet_transcr_reg_TetR-rel_C_sf"/>
</dbReference>
<evidence type="ECO:0000256" key="2">
    <source>
        <dbReference type="ARBA" id="ARBA00023125"/>
    </source>
</evidence>
<reference evidence="7" key="1">
    <citation type="submission" date="2024-05" db="EMBL/GenBank/DDBJ databases">
        <authorList>
            <person name="Cai S.Y."/>
            <person name="Jin L.M."/>
            <person name="Li H.R."/>
        </authorList>
    </citation>
    <scope>NUCLEOTIDE SEQUENCE</scope>
    <source>
        <strain evidence="7">A5-74</strain>
    </source>
</reference>
<dbReference type="Gene3D" id="1.10.10.60">
    <property type="entry name" value="Homeodomain-like"/>
    <property type="match status" value="1"/>
</dbReference>
<dbReference type="Pfam" id="PF00440">
    <property type="entry name" value="TetR_N"/>
    <property type="match status" value="1"/>
</dbReference>
<evidence type="ECO:0000259" key="6">
    <source>
        <dbReference type="PROSITE" id="PS50977"/>
    </source>
</evidence>
<dbReference type="SUPFAM" id="SSF46689">
    <property type="entry name" value="Homeodomain-like"/>
    <property type="match status" value="1"/>
</dbReference>
<proteinExistence type="predicted"/>
<evidence type="ECO:0000256" key="5">
    <source>
        <dbReference type="SAM" id="MobiDB-lite"/>
    </source>
</evidence>
<accession>A0AAU8DVG4</accession>
<dbReference type="InterPro" id="IPR041490">
    <property type="entry name" value="KstR2_TetR_C"/>
</dbReference>
<evidence type="ECO:0000256" key="3">
    <source>
        <dbReference type="ARBA" id="ARBA00023163"/>
    </source>
</evidence>
<gene>
    <name evidence="7" type="ORF">ABLG96_08875</name>
</gene>
<dbReference type="PANTHER" id="PTHR30055:SF234">
    <property type="entry name" value="HTH-TYPE TRANSCRIPTIONAL REGULATOR BETI"/>
    <property type="match status" value="1"/>
</dbReference>
<dbReference type="GO" id="GO:0000976">
    <property type="term" value="F:transcription cis-regulatory region binding"/>
    <property type="evidence" value="ECO:0007669"/>
    <property type="project" value="TreeGrafter"/>
</dbReference>
<organism evidence="7">
    <name type="scientific">Nakamurella sp. A5-74</name>
    <dbReference type="NCBI Taxonomy" id="3158264"/>
    <lineage>
        <taxon>Bacteria</taxon>
        <taxon>Bacillati</taxon>
        <taxon>Actinomycetota</taxon>
        <taxon>Actinomycetes</taxon>
        <taxon>Nakamurellales</taxon>
        <taxon>Nakamurellaceae</taxon>
        <taxon>Nakamurella</taxon>
    </lineage>
</organism>
<dbReference type="GO" id="GO:0003700">
    <property type="term" value="F:DNA-binding transcription factor activity"/>
    <property type="evidence" value="ECO:0007669"/>
    <property type="project" value="TreeGrafter"/>
</dbReference>
<protein>
    <submittedName>
        <fullName evidence="7">TetR/AcrR family transcriptional regulator</fullName>
    </submittedName>
</protein>
<keyword evidence="1" id="KW-0805">Transcription regulation</keyword>
<name>A0AAU8DVG4_9ACTN</name>
<dbReference type="RefSeq" id="WP_353650981.1">
    <property type="nucleotide sequence ID" value="NZ_CP159218.1"/>
</dbReference>
<dbReference type="PANTHER" id="PTHR30055">
    <property type="entry name" value="HTH-TYPE TRANSCRIPTIONAL REGULATOR RUTR"/>
    <property type="match status" value="1"/>
</dbReference>
<keyword evidence="3" id="KW-0804">Transcription</keyword>
<keyword evidence="2 4" id="KW-0238">DNA-binding</keyword>
<evidence type="ECO:0000256" key="1">
    <source>
        <dbReference type="ARBA" id="ARBA00023015"/>
    </source>
</evidence>
<evidence type="ECO:0000256" key="4">
    <source>
        <dbReference type="PROSITE-ProRule" id="PRU00335"/>
    </source>
</evidence>
<dbReference type="InterPro" id="IPR050109">
    <property type="entry name" value="HTH-type_TetR-like_transc_reg"/>
</dbReference>
<dbReference type="Pfam" id="PF17932">
    <property type="entry name" value="TetR_C_24"/>
    <property type="match status" value="1"/>
</dbReference>
<feature type="region of interest" description="Disordered" evidence="5">
    <location>
        <begin position="1"/>
        <end position="24"/>
    </location>
</feature>
<feature type="compositionally biased region" description="Low complexity" evidence="5">
    <location>
        <begin position="1"/>
        <end position="18"/>
    </location>
</feature>
<sequence length="221" mass="24113">MTPSASSAASSPPAAPGGARRRGRPGYDAEQLLAVAVTVFTQRGYEGTTMDDLAGALGLSKSSIYHHVSGKKQLLGRALDRALEKLESVVEDAALSKEQAPIDRLESAVRRSVEVLVEDLPFVTLLLRVRGNSDVERSALLRRRRIDTRFSEIVHAAQDDGQLDADLDPQVLTRLIFGAVNSLTEWYRPGRGISPEQVADTLSHLVFDGIRAQHHQPGDER</sequence>
<dbReference type="SUPFAM" id="SSF48498">
    <property type="entry name" value="Tetracyclin repressor-like, C-terminal domain"/>
    <property type="match status" value="1"/>
</dbReference>
<dbReference type="PROSITE" id="PS50977">
    <property type="entry name" value="HTH_TETR_2"/>
    <property type="match status" value="1"/>
</dbReference>
<feature type="DNA-binding region" description="H-T-H motif" evidence="4">
    <location>
        <begin position="49"/>
        <end position="68"/>
    </location>
</feature>
<feature type="domain" description="HTH tetR-type" evidence="6">
    <location>
        <begin position="26"/>
        <end position="86"/>
    </location>
</feature>
<dbReference type="InterPro" id="IPR001647">
    <property type="entry name" value="HTH_TetR"/>
</dbReference>
<dbReference type="AlphaFoldDB" id="A0AAU8DVG4"/>
<dbReference type="EMBL" id="CP159218">
    <property type="protein sequence ID" value="XCG65376.1"/>
    <property type="molecule type" value="Genomic_DNA"/>
</dbReference>
<dbReference type="InterPro" id="IPR009057">
    <property type="entry name" value="Homeodomain-like_sf"/>
</dbReference>
<evidence type="ECO:0000313" key="7">
    <source>
        <dbReference type="EMBL" id="XCG65376.1"/>
    </source>
</evidence>
<dbReference type="PRINTS" id="PR00455">
    <property type="entry name" value="HTHTETR"/>
</dbReference>